<evidence type="ECO:0000313" key="2">
    <source>
        <dbReference type="EMBL" id="KGE02859.1"/>
    </source>
</evidence>
<dbReference type="RefSeq" id="WP_035517577.1">
    <property type="nucleotide sequence ID" value="NZ_KN234783.1"/>
</dbReference>
<proteinExistence type="predicted"/>
<comment type="caution">
    <text evidence="2">The sequence shown here is derived from an EMBL/GenBank/DDBJ whole genome shotgun (WGS) entry which is preliminary data.</text>
</comment>
<dbReference type="SUPFAM" id="SSF56112">
    <property type="entry name" value="Protein kinase-like (PK-like)"/>
    <property type="match status" value="1"/>
</dbReference>
<dbReference type="STRING" id="1265313.HRUBRA_02586"/>
<organism evidence="2 3">
    <name type="scientific">Pseudohaliea rubra DSM 19751</name>
    <dbReference type="NCBI Taxonomy" id="1265313"/>
    <lineage>
        <taxon>Bacteria</taxon>
        <taxon>Pseudomonadati</taxon>
        <taxon>Pseudomonadota</taxon>
        <taxon>Gammaproteobacteria</taxon>
        <taxon>Cellvibrionales</taxon>
        <taxon>Halieaceae</taxon>
        <taxon>Pseudohaliea</taxon>
    </lineage>
</organism>
<protein>
    <submittedName>
        <fullName evidence="2">Putative phosphotransferase</fullName>
    </submittedName>
</protein>
<dbReference type="InterPro" id="IPR011009">
    <property type="entry name" value="Kinase-like_dom_sf"/>
</dbReference>
<dbReference type="HOGENOM" id="CLU_021467_1_0_6"/>
<keyword evidence="3" id="KW-1185">Reference proteome</keyword>
<dbReference type="Gene3D" id="3.90.1200.10">
    <property type="match status" value="1"/>
</dbReference>
<dbReference type="GO" id="GO:0016740">
    <property type="term" value="F:transferase activity"/>
    <property type="evidence" value="ECO:0007669"/>
    <property type="project" value="UniProtKB-KW"/>
</dbReference>
<evidence type="ECO:0000259" key="1">
    <source>
        <dbReference type="Pfam" id="PF01636"/>
    </source>
</evidence>
<dbReference type="AlphaFoldDB" id="A0A095WW29"/>
<reference evidence="2 3" key="1">
    <citation type="journal article" date="2014" name="Genome Announc.">
        <title>Genome Sequence of Gammaproteobacterial Pseudohaliea rubra Type Strain DSM 19751, Isolated from Coastal Seawater of the Mediterranean Sea.</title>
        <authorList>
            <person name="Spring S."/>
            <person name="Fiebig A."/>
            <person name="Riedel T."/>
            <person name="Goker M."/>
            <person name="Klenk H.P."/>
        </authorList>
    </citation>
    <scope>NUCLEOTIDE SEQUENCE [LARGE SCALE GENOMIC DNA]</scope>
    <source>
        <strain evidence="2 3">DSM 19751</strain>
    </source>
</reference>
<gene>
    <name evidence="2" type="ORF">HRUBRA_02586</name>
</gene>
<feature type="domain" description="Aminoglycoside phosphotransferase" evidence="1">
    <location>
        <begin position="25"/>
        <end position="234"/>
    </location>
</feature>
<dbReference type="Proteomes" id="UP000029640">
    <property type="component" value="Unassembled WGS sequence"/>
</dbReference>
<dbReference type="Pfam" id="PF01636">
    <property type="entry name" value="APH"/>
    <property type="match status" value="1"/>
</dbReference>
<name>A0A095WW29_9GAMM</name>
<evidence type="ECO:0000313" key="3">
    <source>
        <dbReference type="Proteomes" id="UP000029640"/>
    </source>
</evidence>
<accession>A0A095WW29</accession>
<keyword evidence="2" id="KW-0808">Transferase</keyword>
<dbReference type="eggNOG" id="COG3178">
    <property type="taxonomic scope" value="Bacteria"/>
</dbReference>
<dbReference type="Gene3D" id="3.30.200.20">
    <property type="entry name" value="Phosphorylase Kinase, domain 1"/>
    <property type="match status" value="1"/>
</dbReference>
<dbReference type="InterPro" id="IPR002575">
    <property type="entry name" value="Aminoglycoside_PTrfase"/>
</dbReference>
<sequence length="337" mass="36461">MSGAPADLLPWCLAQLPDPAGAALAPLAGDASFRRYFRLRWTGGTAVACVAPPATEKNAEFLAVREQFAAAGVRVPGLFGVDRERGYLLLEDLGDALLLPALTPATVDACYAQAMDLLVALATAPCGELPPYDDAALQAELELFPVWFCDQLLGVPFDAVARERFQALSARLLASAGAQPRVPVHRDFHSRNLLITPEGLATIDFQDALCGPVTYDLVSLLRDCYCRWPDDAVYRWARTFHGELAARGLPGLPDVEGFLVTFDLMGLQRHLKVLGIFARLSLRDGKDGYLGDLPRVYGYVRDVLAAHPGEPALAAFAAWLDAGIAPRLPAQPWWSAP</sequence>
<dbReference type="EMBL" id="AUVB01000081">
    <property type="protein sequence ID" value="KGE02859.1"/>
    <property type="molecule type" value="Genomic_DNA"/>
</dbReference>